<dbReference type="Proteomes" id="UP000789739">
    <property type="component" value="Unassembled WGS sequence"/>
</dbReference>
<dbReference type="AlphaFoldDB" id="A0A9N9F1N6"/>
<dbReference type="EMBL" id="CAJVPI010000227">
    <property type="protein sequence ID" value="CAG8504271.1"/>
    <property type="molecule type" value="Genomic_DNA"/>
</dbReference>
<keyword evidence="2" id="KW-1185">Reference proteome</keyword>
<evidence type="ECO:0000313" key="2">
    <source>
        <dbReference type="Proteomes" id="UP000789739"/>
    </source>
</evidence>
<comment type="caution">
    <text evidence="1">The sequence shown here is derived from an EMBL/GenBank/DDBJ whole genome shotgun (WGS) entry which is preliminary data.</text>
</comment>
<sequence>MQGLLLILYPLKIGLNQVERYRRNTDDAFAVVRKLRKRKIISICLTELLNPDRNLKRHDLLDFIVNQIEKSEEVYFQPFTYLKYSPIVYQYTIVEFGAQSKAAKHLMNEVTSVRIAITLMTEVLSQQVPSAKVPLKAFIRKTSKRARVAGGDGVYLRRPGTWAYLR</sequence>
<evidence type="ECO:0000313" key="1">
    <source>
        <dbReference type="EMBL" id="CAG8504271.1"/>
    </source>
</evidence>
<name>A0A9N9F1N6_9GLOM</name>
<reference evidence="1" key="1">
    <citation type="submission" date="2021-06" db="EMBL/GenBank/DDBJ databases">
        <authorList>
            <person name="Kallberg Y."/>
            <person name="Tangrot J."/>
            <person name="Rosling A."/>
        </authorList>
    </citation>
    <scope>NUCLEOTIDE SEQUENCE</scope>
    <source>
        <strain evidence="1">BR232B</strain>
    </source>
</reference>
<organism evidence="1 2">
    <name type="scientific">Paraglomus brasilianum</name>
    <dbReference type="NCBI Taxonomy" id="144538"/>
    <lineage>
        <taxon>Eukaryota</taxon>
        <taxon>Fungi</taxon>
        <taxon>Fungi incertae sedis</taxon>
        <taxon>Mucoromycota</taxon>
        <taxon>Glomeromycotina</taxon>
        <taxon>Glomeromycetes</taxon>
        <taxon>Paraglomerales</taxon>
        <taxon>Paraglomeraceae</taxon>
        <taxon>Paraglomus</taxon>
    </lineage>
</organism>
<protein>
    <submittedName>
        <fullName evidence="1">11095_t:CDS:1</fullName>
    </submittedName>
</protein>
<proteinExistence type="predicted"/>
<dbReference type="OrthoDB" id="2431534at2759"/>
<gene>
    <name evidence="1" type="ORF">PBRASI_LOCUS2771</name>
</gene>
<accession>A0A9N9F1N6</accession>